<comment type="caution">
    <text evidence="16">The sequence shown here is derived from an EMBL/GenBank/DDBJ whole genome shotgun (WGS) entry which is preliminary data.</text>
</comment>
<keyword evidence="17" id="KW-1185">Reference proteome</keyword>
<keyword evidence="8 12" id="KW-1133">Transmembrane helix</keyword>
<evidence type="ECO:0000313" key="16">
    <source>
        <dbReference type="EMBL" id="MBB5154153.1"/>
    </source>
</evidence>
<feature type="transmembrane region" description="Helical" evidence="12">
    <location>
        <begin position="214"/>
        <end position="234"/>
    </location>
</feature>
<dbReference type="Gene3D" id="3.40.190.160">
    <property type="match status" value="1"/>
</dbReference>
<feature type="transmembrane region" description="Helical" evidence="12">
    <location>
        <begin position="352"/>
        <end position="371"/>
    </location>
</feature>
<proteinExistence type="inferred from homology"/>
<keyword evidence="10" id="KW-0961">Cell wall biogenesis/degradation</keyword>
<protein>
    <submittedName>
        <fullName evidence="16">Arabinosyltransferase C</fullName>
        <ecNumber evidence="16">2.4.2.-</ecNumber>
    </submittedName>
</protein>
<feature type="region of interest" description="Disordered" evidence="11">
    <location>
        <begin position="742"/>
        <end position="817"/>
    </location>
</feature>
<feature type="compositionally biased region" description="Polar residues" evidence="11">
    <location>
        <begin position="795"/>
        <end position="804"/>
    </location>
</feature>
<dbReference type="Gene3D" id="2.60.120.610">
    <property type="entry name" value="arabinofuranosyltransferase like domain"/>
    <property type="match status" value="1"/>
</dbReference>
<evidence type="ECO:0000256" key="8">
    <source>
        <dbReference type="ARBA" id="ARBA00022989"/>
    </source>
</evidence>
<evidence type="ECO:0000256" key="12">
    <source>
        <dbReference type="SAM" id="Phobius"/>
    </source>
</evidence>
<dbReference type="RefSeq" id="WP_184725628.1">
    <property type="nucleotide sequence ID" value="NZ_JACHIW010000001.1"/>
</dbReference>
<dbReference type="InterPro" id="IPR027451">
    <property type="entry name" value="EmbABC_dom1"/>
</dbReference>
<dbReference type="EC" id="2.4.2.-" evidence="16"/>
<dbReference type="InterPro" id="IPR032731">
    <property type="entry name" value="Arabino_trans_C"/>
</dbReference>
<feature type="transmembrane region" description="Helical" evidence="12">
    <location>
        <begin position="399"/>
        <end position="428"/>
    </location>
</feature>
<evidence type="ECO:0000256" key="5">
    <source>
        <dbReference type="ARBA" id="ARBA00022676"/>
    </source>
</evidence>
<dbReference type="AlphaFoldDB" id="A0A840QBC3"/>
<comment type="function">
    <text evidence="1">Arabinosyl transferase responsible for the polymerization of arabinose into the arabinan of arabinogalactan.</text>
</comment>
<comment type="similarity">
    <text evidence="3">Belongs to the emb family.</text>
</comment>
<dbReference type="GO" id="GO:0071766">
    <property type="term" value="P:Actinobacterium-type cell wall biogenesis"/>
    <property type="evidence" value="ECO:0007669"/>
    <property type="project" value="InterPro"/>
</dbReference>
<organism evidence="16 17">
    <name type="scientific">Saccharopolyspora phatthalungensis</name>
    <dbReference type="NCBI Taxonomy" id="664693"/>
    <lineage>
        <taxon>Bacteria</taxon>
        <taxon>Bacillati</taxon>
        <taxon>Actinomycetota</taxon>
        <taxon>Actinomycetes</taxon>
        <taxon>Pseudonocardiales</taxon>
        <taxon>Pseudonocardiaceae</taxon>
        <taxon>Saccharopolyspora</taxon>
    </lineage>
</organism>
<dbReference type="GO" id="GO:0005886">
    <property type="term" value="C:plasma membrane"/>
    <property type="evidence" value="ECO:0007669"/>
    <property type="project" value="UniProtKB-SubCell"/>
</dbReference>
<evidence type="ECO:0000256" key="10">
    <source>
        <dbReference type="ARBA" id="ARBA00023316"/>
    </source>
</evidence>
<feature type="transmembrane region" description="Helical" evidence="12">
    <location>
        <begin position="448"/>
        <end position="468"/>
    </location>
</feature>
<dbReference type="Proteomes" id="UP000584374">
    <property type="component" value="Unassembled WGS sequence"/>
</dbReference>
<feature type="domain" description="Arabinofuranosyltransferase central" evidence="13">
    <location>
        <begin position="206"/>
        <end position="640"/>
    </location>
</feature>
<gene>
    <name evidence="16" type="ORF">BJ970_001687</name>
</gene>
<dbReference type="GO" id="GO:0052636">
    <property type="term" value="F:arabinosyltransferase activity"/>
    <property type="evidence" value="ECO:0007669"/>
    <property type="project" value="InterPro"/>
</dbReference>
<evidence type="ECO:0000256" key="3">
    <source>
        <dbReference type="ARBA" id="ARBA00008195"/>
    </source>
</evidence>
<feature type="transmembrane region" description="Helical" evidence="12">
    <location>
        <begin position="32"/>
        <end position="55"/>
    </location>
</feature>
<feature type="compositionally biased region" description="Low complexity" evidence="11">
    <location>
        <begin position="805"/>
        <end position="817"/>
    </location>
</feature>
<dbReference type="Pfam" id="PF04602">
    <property type="entry name" value="Arabinose_trans"/>
    <property type="match status" value="1"/>
</dbReference>
<reference evidence="16 17" key="1">
    <citation type="submission" date="2020-08" db="EMBL/GenBank/DDBJ databases">
        <title>Sequencing the genomes of 1000 actinobacteria strains.</title>
        <authorList>
            <person name="Klenk H.-P."/>
        </authorList>
    </citation>
    <scope>NUCLEOTIDE SEQUENCE [LARGE SCALE GENOMIC DNA]</scope>
    <source>
        <strain evidence="16 17">DSM 45584</strain>
    </source>
</reference>
<evidence type="ECO:0000256" key="11">
    <source>
        <dbReference type="SAM" id="MobiDB-lite"/>
    </source>
</evidence>
<evidence type="ECO:0000313" key="17">
    <source>
        <dbReference type="Proteomes" id="UP000584374"/>
    </source>
</evidence>
<keyword evidence="7 12" id="KW-0812">Transmembrane</keyword>
<accession>A0A840QBC3</accession>
<keyword evidence="5 16" id="KW-0328">Glycosyltransferase</keyword>
<evidence type="ECO:0000256" key="9">
    <source>
        <dbReference type="ARBA" id="ARBA00023136"/>
    </source>
</evidence>
<evidence type="ECO:0000259" key="15">
    <source>
        <dbReference type="Pfam" id="PF17689"/>
    </source>
</evidence>
<sequence length="1061" mass="114336">MKYRISPAQLDLPAEPQPAADERPKRSRLGHWLAHVVACIVGIVGIACALALPFAPVWVDRTEVHWPAAELGAESTTALFAPYRPASFDAFVPCPVLRAALDRPQRTTVLTTLPPGSDREGLILTTRLGKPELVLGQHQVPLPPGACELAIHADSGQSVVTAGGQPPIVLPGIAAPEIFTFATDLEPRQVAGLSVTARTYSWFDTSPTDVKSTLITTVLALAVVSLGLLLVHSPPALGRIRLSPRLLPVDASVAAVLAGWLVIGPLTDDDGFAMMTIRNYEDAGDIGNYYRWFNASETPFTLVQHLMRWVSQESLAPAWLRLPSVLAGLLTWIIVSRGIVAPLCKDTRRLPLHLLTAVFFLACWLPFGLGIRPEPFVALGTSALVAALLKMTRTRLPHFWLGVAAFLTGLTVAVTPTGVSALVTVLVFAPRIGRVLVQHGVLPRWISVPTRVVLVGCLGTVGLVAMFADSTLNGVRQATAIHNEFGPSLGWYQEIERYTSLLSTIIWGASGKRMAVFLVITAVLITGACAMRQVHRWTGLVDLPVLLGSVVAVLVALWLTPSKWTHHFGALAGVGSALLVVLVVLLGRVGRLGHAKRESRLIGVFGGIAASVAAALAFMGPNVWPMQSDLAMPWSDTPVEPGLPLDSPALWLVTGATVGALTFGFVRIRALMSHRDLTGLVWTVMPASVLGLAALASVLVLVGSFIAAPQIMGDRFSIARMNWQSIRASSCGLEDEVETLPIAERLSPVDGSTELDGFTSGGTPPQEPDLRTENPGEPLHAEKPDDPKAPEGEVASTSASQFAWTSTTGGPQTTGSLTSGWFGLPRLTGNQTLSVWVSGRPEQGNSLALEFGASLPRQVRPLETHELRDAAPTDLPFDDPRHGRPIDWRNFRDWRLLTVDAAQIPAGADRVRVLAEDRTSDEQGWLTVSGPAVRDVVPLRQALDEREPVLIDWQMSFVFPCRFGYPQVSHGVATSPRMLISPPEGEGSMTFGTDMGGVFAGVPMQSQRFELPSRLRDAPGNTWGHLYSVRYAIERDDYTTTRHRERIGGADGDPAYPFKEH</sequence>
<feature type="transmembrane region" description="Helical" evidence="12">
    <location>
        <begin position="567"/>
        <end position="589"/>
    </location>
</feature>
<feature type="compositionally biased region" description="Basic and acidic residues" evidence="11">
    <location>
        <begin position="768"/>
        <end position="791"/>
    </location>
</feature>
<comment type="subcellular location">
    <subcellularLocation>
        <location evidence="2">Cell membrane</location>
        <topology evidence="2">Multi-pass membrane protein</topology>
    </subcellularLocation>
</comment>
<keyword evidence="6 16" id="KW-0808">Transferase</keyword>
<dbReference type="Pfam" id="PF14896">
    <property type="entry name" value="Arabino_trans_C"/>
    <property type="match status" value="1"/>
</dbReference>
<dbReference type="EMBL" id="JACHIW010000001">
    <property type="protein sequence ID" value="MBB5154153.1"/>
    <property type="molecule type" value="Genomic_DNA"/>
</dbReference>
<feature type="domain" description="Arabinosyltransferas concanavalin like" evidence="15">
    <location>
        <begin position="60"/>
        <end position="198"/>
    </location>
</feature>
<feature type="transmembrane region" description="Helical" evidence="12">
    <location>
        <begin position="543"/>
        <end position="561"/>
    </location>
</feature>
<dbReference type="InterPro" id="IPR042486">
    <property type="entry name" value="Arabino_trans_C_2"/>
</dbReference>
<feature type="transmembrane region" description="Helical" evidence="12">
    <location>
        <begin position="246"/>
        <end position="266"/>
    </location>
</feature>
<dbReference type="GO" id="GO:0071555">
    <property type="term" value="P:cell wall organization"/>
    <property type="evidence" value="ECO:0007669"/>
    <property type="project" value="UniProtKB-KW"/>
</dbReference>
<keyword evidence="9 12" id="KW-0472">Membrane</keyword>
<dbReference type="InterPro" id="IPR040920">
    <property type="entry name" value="Arabino_trans_N"/>
</dbReference>
<evidence type="ECO:0000256" key="2">
    <source>
        <dbReference type="ARBA" id="ARBA00004651"/>
    </source>
</evidence>
<evidence type="ECO:0000259" key="14">
    <source>
        <dbReference type="Pfam" id="PF14896"/>
    </source>
</evidence>
<evidence type="ECO:0000256" key="6">
    <source>
        <dbReference type="ARBA" id="ARBA00022679"/>
    </source>
</evidence>
<evidence type="ECO:0000256" key="1">
    <source>
        <dbReference type="ARBA" id="ARBA00003001"/>
    </source>
</evidence>
<name>A0A840QBC3_9PSEU</name>
<feature type="domain" description="Arabinosyltransferase C-terminal" evidence="14">
    <location>
        <begin position="806"/>
        <end position="1030"/>
    </location>
</feature>
<evidence type="ECO:0000259" key="13">
    <source>
        <dbReference type="Pfam" id="PF04602"/>
    </source>
</evidence>
<feature type="transmembrane region" description="Helical" evidence="12">
    <location>
        <begin position="601"/>
        <end position="624"/>
    </location>
</feature>
<dbReference type="InterPro" id="IPR007680">
    <property type="entry name" value="Arabino_trans_central"/>
</dbReference>
<dbReference type="Pfam" id="PF17689">
    <property type="entry name" value="Arabino_trans_N"/>
    <property type="match status" value="1"/>
</dbReference>
<feature type="transmembrane region" description="Helical" evidence="12">
    <location>
        <begin position="680"/>
        <end position="707"/>
    </location>
</feature>
<evidence type="ECO:0000256" key="4">
    <source>
        <dbReference type="ARBA" id="ARBA00022475"/>
    </source>
</evidence>
<feature type="transmembrane region" description="Helical" evidence="12">
    <location>
        <begin position="649"/>
        <end position="668"/>
    </location>
</feature>
<evidence type="ECO:0000256" key="7">
    <source>
        <dbReference type="ARBA" id="ARBA00022692"/>
    </source>
</evidence>
<dbReference type="Gene3D" id="2.60.120.940">
    <property type="entry name" value="EmbC, C-terminal domain, subdomain 2"/>
    <property type="match status" value="1"/>
</dbReference>
<feature type="transmembrane region" description="Helical" evidence="12">
    <location>
        <begin position="318"/>
        <end position="340"/>
    </location>
</feature>
<keyword evidence="4" id="KW-1003">Cell membrane</keyword>
<feature type="transmembrane region" description="Helical" evidence="12">
    <location>
        <begin position="514"/>
        <end position="531"/>
    </location>
</feature>